<gene>
    <name evidence="8" type="ORF">PRUPE_1G390000</name>
</gene>
<evidence type="ECO:0000256" key="4">
    <source>
        <dbReference type="ARBA" id="ARBA00023242"/>
    </source>
</evidence>
<dbReference type="eggNOG" id="ENOG502RXX2">
    <property type="taxonomic scope" value="Eukaryota"/>
</dbReference>
<sequence>MSIINLKITSGRILLRSHLLVLFWDWYFILSNENKPTEHGYWRAKGEACRIFSNSSMTGWRAIIEFYQGQSPHESKTNWVMQEYWITQKKLSKDSKPKTRFMPEIDYVSRDSSCLTMSSDECFDSLALLEELEPKNSPYLVNNNAGCKFSISAPLRADELVMFAASSGSFSKSPSEERIKTHSPIHGAVCGKISGKTSNNMSRIQKPEYRNEGGPSTFHNVAVSPRRKKEG</sequence>
<evidence type="ECO:0000256" key="2">
    <source>
        <dbReference type="ARBA" id="ARBA00023125"/>
    </source>
</evidence>
<dbReference type="EMBL" id="CM007651">
    <property type="protein sequence ID" value="ONI32859.1"/>
    <property type="molecule type" value="Genomic_DNA"/>
</dbReference>
<dbReference type="PROSITE" id="PS51005">
    <property type="entry name" value="NAC"/>
    <property type="match status" value="1"/>
</dbReference>
<dbReference type="PANTHER" id="PTHR31744:SF92">
    <property type="entry name" value="NAC DOMAIN-CONTAINING PROTEIN 87"/>
    <property type="match status" value="1"/>
</dbReference>
<protein>
    <recommendedName>
        <fullName evidence="7">NAC domain-containing protein</fullName>
    </recommendedName>
</protein>
<keyword evidence="1" id="KW-0805">Transcription regulation</keyword>
<feature type="signal peptide" evidence="6">
    <location>
        <begin position="1"/>
        <end position="31"/>
    </location>
</feature>
<keyword evidence="2" id="KW-0238">DNA-binding</keyword>
<evidence type="ECO:0000256" key="6">
    <source>
        <dbReference type="SAM" id="SignalP"/>
    </source>
</evidence>
<keyword evidence="3" id="KW-0804">Transcription</keyword>
<dbReference type="PANTHER" id="PTHR31744">
    <property type="entry name" value="PROTEIN CUP-SHAPED COTYLEDON 2-RELATED"/>
    <property type="match status" value="1"/>
</dbReference>
<dbReference type="STRING" id="3760.A0A251R9Y7"/>
<dbReference type="Gramene" id="ONI32859">
    <property type="protein sequence ID" value="ONI32859"/>
    <property type="gene ID" value="PRUPE_1G390000"/>
</dbReference>
<dbReference type="AlphaFoldDB" id="A0A251R9Y7"/>
<evidence type="ECO:0000259" key="7">
    <source>
        <dbReference type="PROSITE" id="PS51005"/>
    </source>
</evidence>
<reference evidence="8 9" key="1">
    <citation type="journal article" date="2013" name="Nat. Genet.">
        <title>The high-quality draft genome of peach (Prunus persica) identifies unique patterns of genetic diversity, domestication and genome evolution.</title>
        <authorList>
            <consortium name="International Peach Genome Initiative"/>
            <person name="Verde I."/>
            <person name="Abbott A.G."/>
            <person name="Scalabrin S."/>
            <person name="Jung S."/>
            <person name="Shu S."/>
            <person name="Marroni F."/>
            <person name="Zhebentyayeva T."/>
            <person name="Dettori M.T."/>
            <person name="Grimwood J."/>
            <person name="Cattonaro F."/>
            <person name="Zuccolo A."/>
            <person name="Rossini L."/>
            <person name="Jenkins J."/>
            <person name="Vendramin E."/>
            <person name="Meisel L.A."/>
            <person name="Decroocq V."/>
            <person name="Sosinski B."/>
            <person name="Prochnik S."/>
            <person name="Mitros T."/>
            <person name="Policriti A."/>
            <person name="Cipriani G."/>
            <person name="Dondini L."/>
            <person name="Ficklin S."/>
            <person name="Goodstein D.M."/>
            <person name="Xuan P."/>
            <person name="Del Fabbro C."/>
            <person name="Aramini V."/>
            <person name="Copetti D."/>
            <person name="Gonzalez S."/>
            <person name="Horner D.S."/>
            <person name="Falchi R."/>
            <person name="Lucas S."/>
            <person name="Mica E."/>
            <person name="Maldonado J."/>
            <person name="Lazzari B."/>
            <person name="Bielenberg D."/>
            <person name="Pirona R."/>
            <person name="Miculan M."/>
            <person name="Barakat A."/>
            <person name="Testolin R."/>
            <person name="Stella A."/>
            <person name="Tartarini S."/>
            <person name="Tonutti P."/>
            <person name="Arus P."/>
            <person name="Orellana A."/>
            <person name="Wells C."/>
            <person name="Main D."/>
            <person name="Vizzotto G."/>
            <person name="Silva H."/>
            <person name="Salamini F."/>
            <person name="Schmutz J."/>
            <person name="Morgante M."/>
            <person name="Rokhsar D.S."/>
        </authorList>
    </citation>
    <scope>NUCLEOTIDE SEQUENCE [LARGE SCALE GENOMIC DNA]</scope>
    <source>
        <strain evidence="9">cv. Nemared</strain>
    </source>
</reference>
<dbReference type="InterPro" id="IPR003441">
    <property type="entry name" value="NAC-dom"/>
</dbReference>
<dbReference type="Pfam" id="PF02365">
    <property type="entry name" value="NAM"/>
    <property type="match status" value="1"/>
</dbReference>
<feature type="domain" description="NAC" evidence="7">
    <location>
        <begin position="1"/>
        <end position="104"/>
    </location>
</feature>
<dbReference type="SUPFAM" id="SSF101941">
    <property type="entry name" value="NAC domain"/>
    <property type="match status" value="1"/>
</dbReference>
<dbReference type="InterPro" id="IPR036093">
    <property type="entry name" value="NAC_dom_sf"/>
</dbReference>
<accession>A0A251R9Y7</accession>
<evidence type="ECO:0000256" key="5">
    <source>
        <dbReference type="SAM" id="MobiDB-lite"/>
    </source>
</evidence>
<proteinExistence type="predicted"/>
<dbReference type="Proteomes" id="UP000006882">
    <property type="component" value="Chromosome G1"/>
</dbReference>
<evidence type="ECO:0000313" key="8">
    <source>
        <dbReference type="EMBL" id="ONI32859.1"/>
    </source>
</evidence>
<dbReference type="GO" id="GO:0005634">
    <property type="term" value="C:nucleus"/>
    <property type="evidence" value="ECO:0007669"/>
    <property type="project" value="UniProtKB-ARBA"/>
</dbReference>
<keyword evidence="9" id="KW-1185">Reference proteome</keyword>
<evidence type="ECO:0000313" key="9">
    <source>
        <dbReference type="Proteomes" id="UP000006882"/>
    </source>
</evidence>
<dbReference type="GO" id="GO:0006355">
    <property type="term" value="P:regulation of DNA-templated transcription"/>
    <property type="evidence" value="ECO:0007669"/>
    <property type="project" value="InterPro"/>
</dbReference>
<dbReference type="Gene3D" id="2.170.150.80">
    <property type="entry name" value="NAC domain"/>
    <property type="match status" value="1"/>
</dbReference>
<dbReference type="GO" id="GO:0003677">
    <property type="term" value="F:DNA binding"/>
    <property type="evidence" value="ECO:0007669"/>
    <property type="project" value="UniProtKB-KW"/>
</dbReference>
<evidence type="ECO:0000256" key="3">
    <source>
        <dbReference type="ARBA" id="ARBA00023163"/>
    </source>
</evidence>
<feature type="region of interest" description="Disordered" evidence="5">
    <location>
        <begin position="190"/>
        <end position="231"/>
    </location>
</feature>
<feature type="chain" id="PRO_5012761376" description="NAC domain-containing protein" evidence="6">
    <location>
        <begin position="32"/>
        <end position="231"/>
    </location>
</feature>
<keyword evidence="4" id="KW-0539">Nucleus</keyword>
<name>A0A251R9Y7_PRUPE</name>
<evidence type="ECO:0000256" key="1">
    <source>
        <dbReference type="ARBA" id="ARBA00023015"/>
    </source>
</evidence>
<organism evidence="8 9">
    <name type="scientific">Prunus persica</name>
    <name type="common">Peach</name>
    <name type="synonym">Amygdalus persica</name>
    <dbReference type="NCBI Taxonomy" id="3760"/>
    <lineage>
        <taxon>Eukaryota</taxon>
        <taxon>Viridiplantae</taxon>
        <taxon>Streptophyta</taxon>
        <taxon>Embryophyta</taxon>
        <taxon>Tracheophyta</taxon>
        <taxon>Spermatophyta</taxon>
        <taxon>Magnoliopsida</taxon>
        <taxon>eudicotyledons</taxon>
        <taxon>Gunneridae</taxon>
        <taxon>Pentapetalae</taxon>
        <taxon>rosids</taxon>
        <taxon>fabids</taxon>
        <taxon>Rosales</taxon>
        <taxon>Rosaceae</taxon>
        <taxon>Amygdaloideae</taxon>
        <taxon>Amygdaleae</taxon>
        <taxon>Prunus</taxon>
    </lineage>
</organism>
<keyword evidence="6" id="KW-0732">Signal</keyword>